<sequence>MCLAKLVPRFYSCLHMSKQKMRLMRDWK</sequence>
<reference evidence="1" key="2">
    <citation type="journal article" date="2015" name="Data Brief">
        <title>Shoot transcriptome of the giant reed, Arundo donax.</title>
        <authorList>
            <person name="Barrero R.A."/>
            <person name="Guerrero F.D."/>
            <person name="Moolhuijzen P."/>
            <person name="Goolsby J.A."/>
            <person name="Tidwell J."/>
            <person name="Bellgard S.E."/>
            <person name="Bellgard M.I."/>
        </authorList>
    </citation>
    <scope>NUCLEOTIDE SEQUENCE</scope>
    <source>
        <tissue evidence="1">Shoot tissue taken approximately 20 cm above the soil surface</tissue>
    </source>
</reference>
<protein>
    <submittedName>
        <fullName evidence="1">Uncharacterized protein</fullName>
    </submittedName>
</protein>
<proteinExistence type="predicted"/>
<dbReference type="EMBL" id="GBRH01243935">
    <property type="protein sequence ID" value="JAD53960.1"/>
    <property type="molecule type" value="Transcribed_RNA"/>
</dbReference>
<evidence type="ECO:0000313" key="1">
    <source>
        <dbReference type="EMBL" id="JAD53960.1"/>
    </source>
</evidence>
<dbReference type="AlphaFoldDB" id="A0A0A9AYF1"/>
<accession>A0A0A9AYF1</accession>
<organism evidence="1">
    <name type="scientific">Arundo donax</name>
    <name type="common">Giant reed</name>
    <name type="synonym">Donax arundinaceus</name>
    <dbReference type="NCBI Taxonomy" id="35708"/>
    <lineage>
        <taxon>Eukaryota</taxon>
        <taxon>Viridiplantae</taxon>
        <taxon>Streptophyta</taxon>
        <taxon>Embryophyta</taxon>
        <taxon>Tracheophyta</taxon>
        <taxon>Spermatophyta</taxon>
        <taxon>Magnoliopsida</taxon>
        <taxon>Liliopsida</taxon>
        <taxon>Poales</taxon>
        <taxon>Poaceae</taxon>
        <taxon>PACMAD clade</taxon>
        <taxon>Arundinoideae</taxon>
        <taxon>Arundineae</taxon>
        <taxon>Arundo</taxon>
    </lineage>
</organism>
<reference evidence="1" key="1">
    <citation type="submission" date="2014-09" db="EMBL/GenBank/DDBJ databases">
        <authorList>
            <person name="Magalhaes I.L.F."/>
            <person name="Oliveira U."/>
            <person name="Santos F.R."/>
            <person name="Vidigal T.H.D.A."/>
            <person name="Brescovit A.D."/>
            <person name="Santos A.J."/>
        </authorList>
    </citation>
    <scope>NUCLEOTIDE SEQUENCE</scope>
    <source>
        <tissue evidence="1">Shoot tissue taken approximately 20 cm above the soil surface</tissue>
    </source>
</reference>
<name>A0A0A9AYF1_ARUDO</name>